<evidence type="ECO:0000313" key="9">
    <source>
        <dbReference type="Proteomes" id="UP000758168"/>
    </source>
</evidence>
<dbReference type="InterPro" id="IPR050406">
    <property type="entry name" value="FGGY_Carb_Kinase"/>
</dbReference>
<dbReference type="InterPro" id="IPR018484">
    <property type="entry name" value="FGGY_N"/>
</dbReference>
<keyword evidence="3 4" id="KW-0418">Kinase</keyword>
<feature type="domain" description="Carbohydrate kinase FGGY C-terminal" evidence="7">
    <location>
        <begin position="260"/>
        <end position="446"/>
    </location>
</feature>
<comment type="similarity">
    <text evidence="1 4">Belongs to the FGGY kinase family.</text>
</comment>
<evidence type="ECO:0000313" key="8">
    <source>
        <dbReference type="EMBL" id="MBP2419042.1"/>
    </source>
</evidence>
<dbReference type="EMBL" id="JAGIOB010000001">
    <property type="protein sequence ID" value="MBP2419042.1"/>
    <property type="molecule type" value="Genomic_DNA"/>
</dbReference>
<dbReference type="InterPro" id="IPR018483">
    <property type="entry name" value="Carb_kinase_FGGY_CS"/>
</dbReference>
<dbReference type="InterPro" id="IPR043129">
    <property type="entry name" value="ATPase_NBD"/>
</dbReference>
<dbReference type="Proteomes" id="UP000758168">
    <property type="component" value="Unassembled WGS sequence"/>
</dbReference>
<dbReference type="PIRSF" id="PIRSF000538">
    <property type="entry name" value="GlpK"/>
    <property type="match status" value="1"/>
</dbReference>
<dbReference type="PANTHER" id="PTHR43095">
    <property type="entry name" value="SUGAR KINASE"/>
    <property type="match status" value="1"/>
</dbReference>
<feature type="region of interest" description="Disordered" evidence="5">
    <location>
        <begin position="28"/>
        <end position="49"/>
    </location>
</feature>
<evidence type="ECO:0000256" key="3">
    <source>
        <dbReference type="ARBA" id="ARBA00022777"/>
    </source>
</evidence>
<dbReference type="Pfam" id="PF00370">
    <property type="entry name" value="FGGY_N"/>
    <property type="match status" value="1"/>
</dbReference>
<name>A0ABS4ZDD2_9ACTN</name>
<evidence type="ECO:0000256" key="2">
    <source>
        <dbReference type="ARBA" id="ARBA00022679"/>
    </source>
</evidence>
<gene>
    <name evidence="8" type="ORF">JOF54_003964</name>
</gene>
<dbReference type="EC" id="2.7.1.12" evidence="8"/>
<evidence type="ECO:0000256" key="1">
    <source>
        <dbReference type="ARBA" id="ARBA00009156"/>
    </source>
</evidence>
<evidence type="ECO:0000259" key="7">
    <source>
        <dbReference type="Pfam" id="PF02782"/>
    </source>
</evidence>
<dbReference type="PROSITE" id="PS00933">
    <property type="entry name" value="FGGY_KINASES_1"/>
    <property type="match status" value="1"/>
</dbReference>
<keyword evidence="2 4" id="KW-0808">Transferase</keyword>
<dbReference type="CDD" id="cd07770">
    <property type="entry name" value="ASKHA_NBD_FGGY_GntK"/>
    <property type="match status" value="1"/>
</dbReference>
<evidence type="ECO:0000256" key="4">
    <source>
        <dbReference type="RuleBase" id="RU003733"/>
    </source>
</evidence>
<reference evidence="8 9" key="1">
    <citation type="submission" date="2021-03" db="EMBL/GenBank/DDBJ databases">
        <title>Sequencing the genomes of 1000 actinobacteria strains.</title>
        <authorList>
            <person name="Klenk H.-P."/>
        </authorList>
    </citation>
    <scope>NUCLEOTIDE SEQUENCE [LARGE SCALE GENOMIC DNA]</scope>
    <source>
        <strain evidence="8 9">DSM 12936</strain>
    </source>
</reference>
<dbReference type="SUPFAM" id="SSF53067">
    <property type="entry name" value="Actin-like ATPase domain"/>
    <property type="match status" value="2"/>
</dbReference>
<dbReference type="InterPro" id="IPR000577">
    <property type="entry name" value="Carb_kinase_FGGY"/>
</dbReference>
<proteinExistence type="inferred from homology"/>
<dbReference type="Gene3D" id="3.30.420.40">
    <property type="match status" value="2"/>
</dbReference>
<feature type="domain" description="Carbohydrate kinase FGGY N-terminal" evidence="6">
    <location>
        <begin position="8"/>
        <end position="249"/>
    </location>
</feature>
<dbReference type="PANTHER" id="PTHR43095:SF2">
    <property type="entry name" value="GLUCONOKINASE"/>
    <property type="match status" value="1"/>
</dbReference>
<dbReference type="Pfam" id="PF02782">
    <property type="entry name" value="FGGY_C"/>
    <property type="match status" value="1"/>
</dbReference>
<accession>A0ABS4ZDD2</accession>
<evidence type="ECO:0000259" key="6">
    <source>
        <dbReference type="Pfam" id="PF00370"/>
    </source>
</evidence>
<dbReference type="PROSITE" id="PS00445">
    <property type="entry name" value="FGGY_KINASES_2"/>
    <property type="match status" value="1"/>
</dbReference>
<keyword evidence="9" id="KW-1185">Reference proteome</keyword>
<dbReference type="GO" id="GO:0046316">
    <property type="term" value="F:gluconokinase activity"/>
    <property type="evidence" value="ECO:0007669"/>
    <property type="project" value="UniProtKB-EC"/>
</dbReference>
<organism evidence="8 9">
    <name type="scientific">Microlunatus capsulatus</name>
    <dbReference type="NCBI Taxonomy" id="99117"/>
    <lineage>
        <taxon>Bacteria</taxon>
        <taxon>Bacillati</taxon>
        <taxon>Actinomycetota</taxon>
        <taxon>Actinomycetes</taxon>
        <taxon>Propionibacteriales</taxon>
        <taxon>Propionibacteriaceae</taxon>
        <taxon>Microlunatus</taxon>
    </lineage>
</organism>
<sequence>MSAPDEVLLGLDVGTTAVKVAAFSTSGRGQVAEASREHPSTHPRPGWHVQDPATVLAAVDATLAACLADLGDARVVGVSVGCAQHALLGLDDRRAPVTPVITWADARSSAEARELRADGRAAELLRRTGTPVHPMSPLVKLVWFARHEQETAAAVRWWVGLKDLLLLHLTGELVTELSSASATGLLGSVARDWDDDALALAGVRRDQLPPVLPTTTVLELAPDAARRTGLPAGLPVVVGAADGPLGNLGTGAIAPGVAGLSLGTSGAVRMAVDGPRTDPSGSLFCYALTDDLWVVGGAVSNGGIAMRWARDTFAAELTGEDADTELLALAAEAPPGSDGLVMLPYLLSERAPVWDPDPAGAYFGVRLRHTRPHFLRAALEGVCLQVSTIADALEHVAPVREVRATGGTFRSPLWRTVMAAVLARPLVVETGAGGTALGATALGWYALGGAPDLPAALAALRGPVEDPAPVAVTPEDLATYAALRAGFPDLVRSYTAVADAFAVPPVRPS</sequence>
<comment type="caution">
    <text evidence="8">The sequence shown here is derived from an EMBL/GenBank/DDBJ whole genome shotgun (WGS) entry which is preliminary data.</text>
</comment>
<dbReference type="RefSeq" id="WP_210059118.1">
    <property type="nucleotide sequence ID" value="NZ_BAAAMH010000011.1"/>
</dbReference>
<protein>
    <submittedName>
        <fullName evidence="8">Gluconokinase</fullName>
        <ecNumber evidence="8">2.7.1.12</ecNumber>
    </submittedName>
</protein>
<dbReference type="InterPro" id="IPR018485">
    <property type="entry name" value="FGGY_C"/>
</dbReference>
<evidence type="ECO:0000256" key="5">
    <source>
        <dbReference type="SAM" id="MobiDB-lite"/>
    </source>
</evidence>